<organism evidence="12 14">
    <name type="scientific">Arctia plantaginis</name>
    <name type="common">Wood tiger moth</name>
    <name type="synonym">Phalaena plantaginis</name>
    <dbReference type="NCBI Taxonomy" id="874455"/>
    <lineage>
        <taxon>Eukaryota</taxon>
        <taxon>Metazoa</taxon>
        <taxon>Ecdysozoa</taxon>
        <taxon>Arthropoda</taxon>
        <taxon>Hexapoda</taxon>
        <taxon>Insecta</taxon>
        <taxon>Pterygota</taxon>
        <taxon>Neoptera</taxon>
        <taxon>Endopterygota</taxon>
        <taxon>Lepidoptera</taxon>
        <taxon>Glossata</taxon>
        <taxon>Ditrysia</taxon>
        <taxon>Noctuoidea</taxon>
        <taxon>Erebidae</taxon>
        <taxon>Arctiinae</taxon>
        <taxon>Arctia</taxon>
    </lineage>
</organism>
<dbReference type="GO" id="GO:0009653">
    <property type="term" value="P:anatomical structure morphogenesis"/>
    <property type="evidence" value="ECO:0007669"/>
    <property type="project" value="UniProtKB-ARBA"/>
</dbReference>
<dbReference type="Pfam" id="PF13927">
    <property type="entry name" value="Ig_3"/>
    <property type="match status" value="3"/>
</dbReference>
<dbReference type="InterPro" id="IPR013783">
    <property type="entry name" value="Ig-like_fold"/>
</dbReference>
<feature type="transmembrane region" description="Helical" evidence="8">
    <location>
        <begin position="980"/>
        <end position="1003"/>
    </location>
</feature>
<dbReference type="GO" id="GO:0005886">
    <property type="term" value="C:plasma membrane"/>
    <property type="evidence" value="ECO:0007669"/>
    <property type="project" value="TreeGrafter"/>
</dbReference>
<dbReference type="Pfam" id="PF08205">
    <property type="entry name" value="C2-set_2"/>
    <property type="match status" value="1"/>
</dbReference>
<evidence type="ECO:0000256" key="4">
    <source>
        <dbReference type="ARBA" id="ARBA00023157"/>
    </source>
</evidence>
<keyword evidence="3 8" id="KW-0472">Membrane</keyword>
<dbReference type="OrthoDB" id="5857426at2759"/>
<dbReference type="Proteomes" id="UP000494256">
    <property type="component" value="Unassembled WGS sequence"/>
</dbReference>
<evidence type="ECO:0000313" key="13">
    <source>
        <dbReference type="Proteomes" id="UP000494106"/>
    </source>
</evidence>
<proteinExistence type="predicted"/>
<dbReference type="InterPro" id="IPR051275">
    <property type="entry name" value="Cell_adhesion_signaling"/>
</dbReference>
<keyword evidence="4" id="KW-1015">Disulfide bond</keyword>
<sequence>MRRETEKPTRRLLATYLKGIAIIQLWRGKRDLSGRKIGCVVRGDDEQHDAREGEDVTMQCRFALEPLAGESLTYYWVRTTASGHENVAIGNIPLETNYQISYAPTEGRFDLLVSNVSYERDNGRFECRVKAGGSGRTLHAQGHTLTVLTSPRAPVLSPGSHAQSQEERELNLSCSSSGGSPEPTIKWYREGSTYPMEATIVHAKTRSEPTVATLTLMPTRQDDGAVFRCVVWNRAMSEGQQLEASVELSVNYFPRVEVAPENPLRVEIDGVATMECKVDAKPKVSSVKWTRDGKHISNSFTHTIQGVTVQDAGKYTCSANNGLGRSGEKEMYLDVLFPPTVTVESKTYEAEEGGNVEIHCEVSANPEPISIEWTKEGMPEFHQSGNILSLTKVNADVAGTYVCKAINVISASNGKRKDKESSASVAVLVRHKPGRAQISPDRPVAQEGAGVTLTCSAKPPGWPAPQYRWFRNTEPSDTKPTVLATGSQYSIPSAHLGSEGIYHCQATNELGHGDLASVTLEVHQPPRFQTKLQTHMTKRSGEEDFSVTCSALGKPRPNVKWFKDNAEIKPDTNMYEVKTDITENRNLVYNVQSTLKFHGKARANTNDLLPDDRGLYSCAFENEVKKVESTMHLRIEHEPISIRQQKKVAYDVMESAEILCRVQAYPKPEFQWFYGSNTAPLQMSSDGHYEINTTTDNNDSYLSILKIKTVKPQDYGDYYCKVKNSLGSIRPQIKLQPKGAPESPRSLESQKVGPTYITLKWEAGFEGGLSSTKYFIRYRRVSLRGAGAGATSSEHCATDRHTEFDWMEYDCGRANPCNVTRLDQHNTYSFKVKAVNTKGQSNYSNEITVTTKVDKINPPEQVTYDPSTQNIVFTVTPTCLSLVGVVEGISTTSGSSVWQVIDTVNLRLSGAVATVQEATVELPSKAMRKTTRYATDMPHENDPKIRLKLCLQVNQEVCSEYTDAEIGPSYIKESYGSTTAAIVGIFVTASVVLLFVGLLFLIYQCRRRPKKKDRSKDHEMDSMRPSKVTPQNQAPPPYYPSSGMENKALEHSMDLALSIDDSKSPKYGSTGGYAYHVPPHTQTHLGQTMPNSDWNMGFIENSYTNSNNGGSVNSQDSLWQMKMQTANNVVVLNSHQVLDRQSNYDYDPISHAGYRNIDDYAHYSHLPNASQAAPPADYDMRATQIPSRQEYCSDPYASVHKPKKRMDQHIESPYHEVSGLPEYGLRVGAEEGGGEEKPLHMSLGYDESLESGYSTPNSRSRRVIREIIV</sequence>
<dbReference type="EMBL" id="CADEBD010000337">
    <property type="protein sequence ID" value="CAB3247535.1"/>
    <property type="molecule type" value="Genomic_DNA"/>
</dbReference>
<evidence type="ECO:0000256" key="6">
    <source>
        <dbReference type="ARBA" id="ARBA00023319"/>
    </source>
</evidence>
<dbReference type="SMART" id="SM00409">
    <property type="entry name" value="IG"/>
    <property type="match status" value="7"/>
</dbReference>
<dbReference type="SUPFAM" id="SSF49265">
    <property type="entry name" value="Fibronectin type III"/>
    <property type="match status" value="1"/>
</dbReference>
<feature type="domain" description="Ig-like" evidence="9">
    <location>
        <begin position="339"/>
        <end position="422"/>
    </location>
</feature>
<evidence type="ECO:0000256" key="3">
    <source>
        <dbReference type="ARBA" id="ARBA00023136"/>
    </source>
</evidence>
<feature type="domain" description="Ig-like" evidence="9">
    <location>
        <begin position="254"/>
        <end position="334"/>
    </location>
</feature>
<dbReference type="InterPro" id="IPR007110">
    <property type="entry name" value="Ig-like_dom"/>
</dbReference>
<feature type="domain" description="Ig-like" evidence="9">
    <location>
        <begin position="639"/>
        <end position="736"/>
    </location>
</feature>
<dbReference type="GO" id="GO:0098609">
    <property type="term" value="P:cell-cell adhesion"/>
    <property type="evidence" value="ECO:0007669"/>
    <property type="project" value="TreeGrafter"/>
</dbReference>
<feature type="region of interest" description="Disordered" evidence="7">
    <location>
        <begin position="151"/>
        <end position="182"/>
    </location>
</feature>
<dbReference type="PANTHER" id="PTHR11640">
    <property type="entry name" value="NEPHRIN"/>
    <property type="match status" value="1"/>
</dbReference>
<dbReference type="InterPro" id="IPR003598">
    <property type="entry name" value="Ig_sub2"/>
</dbReference>
<dbReference type="PROSITE" id="PS50853">
    <property type="entry name" value="FN3"/>
    <property type="match status" value="1"/>
</dbReference>
<dbReference type="InterPro" id="IPR036179">
    <property type="entry name" value="Ig-like_dom_sf"/>
</dbReference>
<evidence type="ECO:0000313" key="14">
    <source>
        <dbReference type="Proteomes" id="UP000494256"/>
    </source>
</evidence>
<dbReference type="Pfam" id="PF00041">
    <property type="entry name" value="fn3"/>
    <property type="match status" value="1"/>
</dbReference>
<dbReference type="InterPro" id="IPR036116">
    <property type="entry name" value="FN3_sf"/>
</dbReference>
<feature type="domain" description="Ig-like" evidence="9">
    <location>
        <begin position="526"/>
        <end position="634"/>
    </location>
</feature>
<dbReference type="CDD" id="cd00096">
    <property type="entry name" value="Ig"/>
    <property type="match status" value="3"/>
</dbReference>
<dbReference type="InterPro" id="IPR003599">
    <property type="entry name" value="Ig_sub"/>
</dbReference>
<evidence type="ECO:0000259" key="10">
    <source>
        <dbReference type="PROSITE" id="PS50853"/>
    </source>
</evidence>
<dbReference type="Proteomes" id="UP000494106">
    <property type="component" value="Unassembled WGS sequence"/>
</dbReference>
<feature type="region of interest" description="Disordered" evidence="7">
    <location>
        <begin position="1011"/>
        <end position="1045"/>
    </location>
</feature>
<evidence type="ECO:0000256" key="5">
    <source>
        <dbReference type="ARBA" id="ARBA00023180"/>
    </source>
</evidence>
<evidence type="ECO:0008006" key="15">
    <source>
        <dbReference type="Google" id="ProtNLM"/>
    </source>
</evidence>
<dbReference type="PROSITE" id="PS50835">
    <property type="entry name" value="IG_LIKE"/>
    <property type="match status" value="7"/>
</dbReference>
<dbReference type="SMART" id="SM00408">
    <property type="entry name" value="IGc2"/>
    <property type="match status" value="7"/>
</dbReference>
<feature type="compositionally biased region" description="Basic and acidic residues" evidence="7">
    <location>
        <begin position="1014"/>
        <end position="1024"/>
    </location>
</feature>
<dbReference type="PANTHER" id="PTHR11640:SF134">
    <property type="entry name" value="ECHINOID, ISOFORM A-RELATED"/>
    <property type="match status" value="1"/>
</dbReference>
<dbReference type="SMART" id="SM00060">
    <property type="entry name" value="FN3"/>
    <property type="match status" value="1"/>
</dbReference>
<dbReference type="EMBL" id="CADEBC010000135">
    <property type="protein sequence ID" value="CAB3223745.1"/>
    <property type="molecule type" value="Genomic_DNA"/>
</dbReference>
<dbReference type="InterPro" id="IPR013098">
    <property type="entry name" value="Ig_I-set"/>
</dbReference>
<feature type="domain" description="Ig-like" evidence="9">
    <location>
        <begin position="433"/>
        <end position="521"/>
    </location>
</feature>
<keyword evidence="6" id="KW-0393">Immunoglobulin domain</keyword>
<dbReference type="Pfam" id="PF07679">
    <property type="entry name" value="I-set"/>
    <property type="match status" value="2"/>
</dbReference>
<evidence type="ECO:0000313" key="12">
    <source>
        <dbReference type="EMBL" id="CAB3247535.1"/>
    </source>
</evidence>
<evidence type="ECO:0000313" key="11">
    <source>
        <dbReference type="EMBL" id="CAB3223745.1"/>
    </source>
</evidence>
<dbReference type="GO" id="GO:0030154">
    <property type="term" value="P:cell differentiation"/>
    <property type="evidence" value="ECO:0007669"/>
    <property type="project" value="UniProtKB-ARBA"/>
</dbReference>
<evidence type="ECO:0000256" key="8">
    <source>
        <dbReference type="SAM" id="Phobius"/>
    </source>
</evidence>
<dbReference type="AlphaFoldDB" id="A0A8S1APA1"/>
<accession>A0A8S1APA1</accession>
<comment type="caution">
    <text evidence="12">The sequence shown here is derived from an EMBL/GenBank/DDBJ whole genome shotgun (WGS) entry which is preliminary data.</text>
</comment>
<dbReference type="Gene3D" id="2.60.40.10">
    <property type="entry name" value="Immunoglobulins"/>
    <property type="match status" value="8"/>
</dbReference>
<feature type="domain" description="Fibronectin type-III" evidence="10">
    <location>
        <begin position="743"/>
        <end position="854"/>
    </location>
</feature>
<dbReference type="InterPro" id="IPR013162">
    <property type="entry name" value="CD80_C2-set"/>
</dbReference>
<reference evidence="13 14" key="1">
    <citation type="submission" date="2020-04" db="EMBL/GenBank/DDBJ databases">
        <authorList>
            <person name="Wallbank WR R."/>
            <person name="Pardo Diaz C."/>
            <person name="Kozak K."/>
            <person name="Martin S."/>
            <person name="Jiggins C."/>
            <person name="Moest M."/>
            <person name="Warren A I."/>
            <person name="Byers J.R.P. K."/>
            <person name="Montejo-Kovacevich G."/>
            <person name="Yen C E."/>
        </authorList>
    </citation>
    <scope>NUCLEOTIDE SEQUENCE [LARGE SCALE GENOMIC DNA]</scope>
</reference>
<comment type="subcellular location">
    <subcellularLocation>
        <location evidence="1">Membrane</location>
        <topology evidence="1">Single-pass type I membrane protein</topology>
    </subcellularLocation>
</comment>
<dbReference type="SUPFAM" id="SSF48726">
    <property type="entry name" value="Immunoglobulin"/>
    <property type="match status" value="6"/>
</dbReference>
<dbReference type="GO" id="GO:0050839">
    <property type="term" value="F:cell adhesion molecule binding"/>
    <property type="evidence" value="ECO:0007669"/>
    <property type="project" value="TreeGrafter"/>
</dbReference>
<dbReference type="CDD" id="cd00063">
    <property type="entry name" value="FN3"/>
    <property type="match status" value="1"/>
</dbReference>
<keyword evidence="2" id="KW-0677">Repeat</keyword>
<evidence type="ECO:0000259" key="9">
    <source>
        <dbReference type="PROSITE" id="PS50835"/>
    </source>
</evidence>
<evidence type="ECO:0000256" key="1">
    <source>
        <dbReference type="ARBA" id="ARBA00004479"/>
    </source>
</evidence>
<gene>
    <name evidence="12" type="ORF">APLA_LOCUS11990</name>
    <name evidence="11" type="ORF">APLA_LOCUS1793</name>
</gene>
<keyword evidence="5" id="KW-0325">Glycoprotein</keyword>
<dbReference type="InterPro" id="IPR003961">
    <property type="entry name" value="FN3_dom"/>
</dbReference>
<evidence type="ECO:0000256" key="7">
    <source>
        <dbReference type="SAM" id="MobiDB-lite"/>
    </source>
</evidence>
<name>A0A8S1APA1_ARCPL</name>
<keyword evidence="8" id="KW-0812">Transmembrane</keyword>
<protein>
    <recommendedName>
        <fullName evidence="15">Hemicentin-2</fullName>
    </recommendedName>
</protein>
<evidence type="ECO:0000256" key="2">
    <source>
        <dbReference type="ARBA" id="ARBA00022737"/>
    </source>
</evidence>
<keyword evidence="13" id="KW-1185">Reference proteome</keyword>
<dbReference type="GO" id="GO:0005911">
    <property type="term" value="C:cell-cell junction"/>
    <property type="evidence" value="ECO:0007669"/>
    <property type="project" value="TreeGrafter"/>
</dbReference>
<feature type="domain" description="Ig-like" evidence="9">
    <location>
        <begin position="151"/>
        <end position="247"/>
    </location>
</feature>
<keyword evidence="8" id="KW-1133">Transmembrane helix</keyword>
<feature type="domain" description="Ig-like" evidence="9">
    <location>
        <begin position="50"/>
        <end position="146"/>
    </location>
</feature>